<dbReference type="PROSITE" id="PS00108">
    <property type="entry name" value="PROTEIN_KINASE_ST"/>
    <property type="match status" value="1"/>
</dbReference>
<dbReference type="CDD" id="cd14014">
    <property type="entry name" value="STKc_PknB_like"/>
    <property type="match status" value="1"/>
</dbReference>
<dbReference type="GO" id="GO:0005524">
    <property type="term" value="F:ATP binding"/>
    <property type="evidence" value="ECO:0007669"/>
    <property type="project" value="UniProtKB-UniRule"/>
</dbReference>
<dbReference type="PANTHER" id="PTHR43289:SF6">
    <property type="entry name" value="SERINE_THREONINE-PROTEIN KINASE NEKL-3"/>
    <property type="match status" value="1"/>
</dbReference>
<evidence type="ECO:0000256" key="7">
    <source>
        <dbReference type="PROSITE-ProRule" id="PRU10141"/>
    </source>
</evidence>
<dbReference type="Gene3D" id="3.30.200.20">
    <property type="entry name" value="Phosphorylase Kinase, domain 1"/>
    <property type="match status" value="1"/>
</dbReference>
<keyword evidence="4 7" id="KW-0547">Nucleotide-binding</keyword>
<dbReference type="InterPro" id="IPR011009">
    <property type="entry name" value="Kinase-like_dom_sf"/>
</dbReference>
<evidence type="ECO:0000313" key="10">
    <source>
        <dbReference type="EMBL" id="GIJ04472.1"/>
    </source>
</evidence>
<keyword evidence="11" id="KW-1185">Reference proteome</keyword>
<keyword evidence="3" id="KW-0808">Transferase</keyword>
<dbReference type="InterPro" id="IPR008271">
    <property type="entry name" value="Ser/Thr_kinase_AS"/>
</dbReference>
<keyword evidence="2" id="KW-0723">Serine/threonine-protein kinase</keyword>
<reference evidence="10" key="1">
    <citation type="submission" date="2021-01" db="EMBL/GenBank/DDBJ databases">
        <title>Whole genome shotgun sequence of Spirilliplanes yamanashiensis NBRC 15828.</title>
        <authorList>
            <person name="Komaki H."/>
            <person name="Tamura T."/>
        </authorList>
    </citation>
    <scope>NUCLEOTIDE SEQUENCE</scope>
    <source>
        <strain evidence="10">NBRC 15828</strain>
    </source>
</reference>
<comment type="caution">
    <text evidence="10">The sequence shown here is derived from an EMBL/GenBank/DDBJ whole genome shotgun (WGS) entry which is preliminary data.</text>
</comment>
<feature type="compositionally biased region" description="Basic and acidic residues" evidence="8">
    <location>
        <begin position="322"/>
        <end position="337"/>
    </location>
</feature>
<keyword evidence="5" id="KW-0418">Kinase</keyword>
<feature type="domain" description="Protein kinase" evidence="9">
    <location>
        <begin position="8"/>
        <end position="274"/>
    </location>
</feature>
<dbReference type="PANTHER" id="PTHR43289">
    <property type="entry name" value="MITOGEN-ACTIVATED PROTEIN KINASE KINASE KINASE 20-RELATED"/>
    <property type="match status" value="1"/>
</dbReference>
<evidence type="ECO:0000256" key="4">
    <source>
        <dbReference type="ARBA" id="ARBA00022741"/>
    </source>
</evidence>
<dbReference type="SMART" id="SM00220">
    <property type="entry name" value="S_TKc"/>
    <property type="match status" value="1"/>
</dbReference>
<evidence type="ECO:0000313" key="11">
    <source>
        <dbReference type="Proteomes" id="UP000652013"/>
    </source>
</evidence>
<dbReference type="InterPro" id="IPR017441">
    <property type="entry name" value="Protein_kinase_ATP_BS"/>
</dbReference>
<evidence type="ECO:0000256" key="1">
    <source>
        <dbReference type="ARBA" id="ARBA00012513"/>
    </source>
</evidence>
<proteinExistence type="predicted"/>
<dbReference type="EC" id="2.7.11.1" evidence="1"/>
<dbReference type="PROSITE" id="PS50011">
    <property type="entry name" value="PROTEIN_KINASE_DOM"/>
    <property type="match status" value="1"/>
</dbReference>
<evidence type="ECO:0000259" key="9">
    <source>
        <dbReference type="PROSITE" id="PS50011"/>
    </source>
</evidence>
<evidence type="ECO:0000256" key="5">
    <source>
        <dbReference type="ARBA" id="ARBA00022777"/>
    </source>
</evidence>
<feature type="compositionally biased region" description="Basic residues" evidence="8">
    <location>
        <begin position="338"/>
        <end position="347"/>
    </location>
</feature>
<protein>
    <recommendedName>
        <fullName evidence="1">non-specific serine/threonine protein kinase</fullName>
        <ecNumber evidence="1">2.7.11.1</ecNumber>
    </recommendedName>
</protein>
<accession>A0A8J3YAX2</accession>
<evidence type="ECO:0000256" key="8">
    <source>
        <dbReference type="SAM" id="MobiDB-lite"/>
    </source>
</evidence>
<dbReference type="SUPFAM" id="SSF56112">
    <property type="entry name" value="Protein kinase-like (PK-like)"/>
    <property type="match status" value="1"/>
</dbReference>
<evidence type="ECO:0000256" key="6">
    <source>
        <dbReference type="ARBA" id="ARBA00022840"/>
    </source>
</evidence>
<evidence type="ECO:0000256" key="2">
    <source>
        <dbReference type="ARBA" id="ARBA00022527"/>
    </source>
</evidence>
<sequence>MRTVGGRYQLVQRIGVGGMAEVWRGHDAVLDRPVAVKLIAPALRDQVAVDLVRAEAQLAARLAHPNVAGVHDFGLSPGGPAGDLPYIVMELVEGQTLARHLAAGPLDWRIAVRVCAEVAAALAAAHAQHVVHRDVKPGNIMLTPAGAKVLDFGIAAAAGQHELDLDGPVMGTPAYVAPERFAGVPATPATDVYALGVLLYHCLAGRLPWPADTETGLVHSHRYLDPDPLPAVAGLAPEVVDLISRCLAKDPAERPTSLVAALLLAEAVDARVYVPIADLAAERPHPPAIQPWDEQAASAPTGAVAADRPEADPAAPPLTDHAVTDHVAADRPPAQREARRRVGRHRA</sequence>
<name>A0A8J3YAX2_9ACTN</name>
<dbReference type="Proteomes" id="UP000652013">
    <property type="component" value="Unassembled WGS sequence"/>
</dbReference>
<dbReference type="PROSITE" id="PS00107">
    <property type="entry name" value="PROTEIN_KINASE_ATP"/>
    <property type="match status" value="1"/>
</dbReference>
<dbReference type="GO" id="GO:0004674">
    <property type="term" value="F:protein serine/threonine kinase activity"/>
    <property type="evidence" value="ECO:0007669"/>
    <property type="project" value="UniProtKB-KW"/>
</dbReference>
<dbReference type="RefSeq" id="WP_203939714.1">
    <property type="nucleotide sequence ID" value="NZ_BAAAGJ010000005.1"/>
</dbReference>
<dbReference type="EMBL" id="BOOY01000028">
    <property type="protein sequence ID" value="GIJ04472.1"/>
    <property type="molecule type" value="Genomic_DNA"/>
</dbReference>
<keyword evidence="6 7" id="KW-0067">ATP-binding</keyword>
<feature type="binding site" evidence="7">
    <location>
        <position position="37"/>
    </location>
    <ligand>
        <name>ATP</name>
        <dbReference type="ChEBI" id="CHEBI:30616"/>
    </ligand>
</feature>
<evidence type="ECO:0000256" key="3">
    <source>
        <dbReference type="ARBA" id="ARBA00022679"/>
    </source>
</evidence>
<gene>
    <name evidence="10" type="ORF">Sya03_38240</name>
</gene>
<feature type="region of interest" description="Disordered" evidence="8">
    <location>
        <begin position="285"/>
        <end position="347"/>
    </location>
</feature>
<dbReference type="Gene3D" id="1.10.510.10">
    <property type="entry name" value="Transferase(Phosphotransferase) domain 1"/>
    <property type="match status" value="1"/>
</dbReference>
<organism evidence="10 11">
    <name type="scientific">Spirilliplanes yamanashiensis</name>
    <dbReference type="NCBI Taxonomy" id="42233"/>
    <lineage>
        <taxon>Bacteria</taxon>
        <taxon>Bacillati</taxon>
        <taxon>Actinomycetota</taxon>
        <taxon>Actinomycetes</taxon>
        <taxon>Micromonosporales</taxon>
        <taxon>Micromonosporaceae</taxon>
        <taxon>Spirilliplanes</taxon>
    </lineage>
</organism>
<dbReference type="InterPro" id="IPR000719">
    <property type="entry name" value="Prot_kinase_dom"/>
</dbReference>
<dbReference type="Pfam" id="PF00069">
    <property type="entry name" value="Pkinase"/>
    <property type="match status" value="1"/>
</dbReference>
<dbReference type="AlphaFoldDB" id="A0A8J3YAX2"/>